<feature type="transmembrane region" description="Helical" evidence="1">
    <location>
        <begin position="133"/>
        <end position="156"/>
    </location>
</feature>
<dbReference type="Pfam" id="PF06772">
    <property type="entry name" value="LtrA"/>
    <property type="match status" value="1"/>
</dbReference>
<reference evidence="2 3" key="1">
    <citation type="submission" date="2018-02" db="EMBL/GenBank/DDBJ databases">
        <title>Draft genome sequence of Streptococcus oricebi CCUG 70868T type strain.</title>
        <authorList>
            <person name="Mendez V."/>
            <person name="Salva-Serra F."/>
            <person name="Jaen-Luchoro D."/>
            <person name="Gonzales-Siles L."/>
            <person name="Karlsson R."/>
            <person name="Engstrom-Jakobsson H."/>
            <person name="Busquets A."/>
            <person name="Gomila M."/>
            <person name="Pineiro-Iglesias B."/>
            <person name="Bennasar-Figueras A."/>
            <person name="Seeger M."/>
            <person name="Moore E."/>
        </authorList>
    </citation>
    <scope>NUCLEOTIDE SEQUENCE [LARGE SCALE GENOMIC DNA]</scope>
    <source>
        <strain evidence="2 3">CCUG 70868</strain>
    </source>
</reference>
<dbReference type="Proteomes" id="UP001519296">
    <property type="component" value="Unassembled WGS sequence"/>
</dbReference>
<feature type="transmembrane region" description="Helical" evidence="1">
    <location>
        <begin position="376"/>
        <end position="394"/>
    </location>
</feature>
<feature type="transmembrane region" description="Helical" evidence="1">
    <location>
        <begin position="255"/>
        <end position="273"/>
    </location>
</feature>
<evidence type="ECO:0000313" key="2">
    <source>
        <dbReference type="EMBL" id="MBP2623262.1"/>
    </source>
</evidence>
<keyword evidence="3" id="KW-1185">Reference proteome</keyword>
<keyword evidence="1" id="KW-0472">Membrane</keyword>
<dbReference type="InterPro" id="IPR010640">
    <property type="entry name" value="Low_temperature_requirement_A"/>
</dbReference>
<evidence type="ECO:0008006" key="4">
    <source>
        <dbReference type="Google" id="ProtNLM"/>
    </source>
</evidence>
<evidence type="ECO:0000313" key="3">
    <source>
        <dbReference type="Proteomes" id="UP001519296"/>
    </source>
</evidence>
<dbReference type="PANTHER" id="PTHR36840:SF1">
    <property type="entry name" value="BLL5714 PROTEIN"/>
    <property type="match status" value="1"/>
</dbReference>
<gene>
    <name evidence="2" type="ORF">C4K46_04840</name>
</gene>
<dbReference type="PANTHER" id="PTHR36840">
    <property type="entry name" value="BLL5714 PROTEIN"/>
    <property type="match status" value="1"/>
</dbReference>
<feature type="transmembrane region" description="Helical" evidence="1">
    <location>
        <begin position="168"/>
        <end position="188"/>
    </location>
</feature>
<feature type="transmembrane region" description="Helical" evidence="1">
    <location>
        <begin position="293"/>
        <end position="312"/>
    </location>
</feature>
<evidence type="ECO:0000256" key="1">
    <source>
        <dbReference type="SAM" id="Phobius"/>
    </source>
</evidence>
<dbReference type="EMBL" id="PRDG01000002">
    <property type="protein sequence ID" value="MBP2623262.1"/>
    <property type="molecule type" value="Genomic_DNA"/>
</dbReference>
<feature type="transmembrane region" description="Helical" evidence="1">
    <location>
        <begin position="76"/>
        <end position="97"/>
    </location>
</feature>
<keyword evidence="1" id="KW-0812">Transmembrane</keyword>
<feature type="transmembrane region" description="Helical" evidence="1">
    <location>
        <begin position="46"/>
        <end position="64"/>
    </location>
</feature>
<name>A0ABS5B355_9STRE</name>
<feature type="transmembrane region" description="Helical" evidence="1">
    <location>
        <begin position="194"/>
        <end position="211"/>
    </location>
</feature>
<feature type="transmembrane region" description="Helical" evidence="1">
    <location>
        <begin position="231"/>
        <end position="249"/>
    </location>
</feature>
<feature type="transmembrane region" description="Helical" evidence="1">
    <location>
        <begin position="109"/>
        <end position="127"/>
    </location>
</feature>
<accession>A0ABS5B355</accession>
<sequence>MLAAENVFWFFLKGWLFFYGIMGTVNFLEGVFMSDVFAKRVTMWELFYDLIFVFAISKITHMIHHLHQGMVNWVDYLLFLSVCIMLMQAWMYQTTYVNKFGRERLTDKIGLWINMIGAIYVAVSINTDWSSTFLPFNIGMLLMQLAILFQFWFARGDYPKTSQERKEISSFMLMISFTSFLVFIGLLLGYKLGIWLMTFAYFFQAYAPWFVKERFLGATLNFPHLLERCGLITIILFGESIVGLTSIVTASSNPLLPLLIFFGLIFMFATYQIQTEEVIDHGVASNGMFLMHLHLLLPIGLLTVTAGFGYLLEQVNTSFLALFLLLGLAIFYLSLFATSRYNKPSLALTSKDTLYYFLVLLIGGGVLLVLKDYPLGLSAGFMLINLAMMLRNSLKLKKIK</sequence>
<feature type="transmembrane region" description="Helical" evidence="1">
    <location>
        <begin position="353"/>
        <end position="370"/>
    </location>
</feature>
<keyword evidence="1" id="KW-1133">Transmembrane helix</keyword>
<proteinExistence type="predicted"/>
<organism evidence="2 3">
    <name type="scientific">Streptococcus oricebi</name>
    <dbReference type="NCBI Taxonomy" id="1547447"/>
    <lineage>
        <taxon>Bacteria</taxon>
        <taxon>Bacillati</taxon>
        <taxon>Bacillota</taxon>
        <taxon>Bacilli</taxon>
        <taxon>Lactobacillales</taxon>
        <taxon>Streptococcaceae</taxon>
        <taxon>Streptococcus</taxon>
    </lineage>
</organism>
<feature type="transmembrane region" description="Helical" evidence="1">
    <location>
        <begin position="318"/>
        <end position="341"/>
    </location>
</feature>
<feature type="transmembrane region" description="Helical" evidence="1">
    <location>
        <begin position="15"/>
        <end position="34"/>
    </location>
</feature>
<protein>
    <recommendedName>
        <fullName evidence="4">Low temperature requirement protein A</fullName>
    </recommendedName>
</protein>
<comment type="caution">
    <text evidence="2">The sequence shown here is derived from an EMBL/GenBank/DDBJ whole genome shotgun (WGS) entry which is preliminary data.</text>
</comment>